<sequence>MNFTRRSILSAAGTGMLLGLVPNVTLAASSIEDVKERGVLRVGAASADPWYYKDPMSEQWSGVGVEIGKLMAADLGVELEMVETTWGNSVAGIQANQIDVMFVLDPTETRKQAIDFPDTPLFYYAMGALVPEDSTAKSWADFDKSDVRIGVTLGTNVDTVLTEKLKNAKFERFASNDEAIAAFVSGRVDVVSQFHPALVVQVSRIRMGKVILPEEVYAIPTSVGLMKSDDASFKTWVNDFIGKLYESGKTEEIFETYIKSKGIDPASVPGLVKENWD</sequence>
<proteinExistence type="predicted"/>
<dbReference type="EMBL" id="FOZW01000009">
    <property type="protein sequence ID" value="SFT05179.1"/>
    <property type="molecule type" value="Genomic_DNA"/>
</dbReference>
<dbReference type="RefSeq" id="WP_092430220.1">
    <property type="nucleotide sequence ID" value="NZ_FNCL01000018.1"/>
</dbReference>
<dbReference type="PANTHER" id="PTHR35936:SF17">
    <property type="entry name" value="ARGININE-BINDING EXTRACELLULAR PROTEIN ARTP"/>
    <property type="match status" value="1"/>
</dbReference>
<keyword evidence="1 2" id="KW-0732">Signal</keyword>
<dbReference type="PANTHER" id="PTHR35936">
    <property type="entry name" value="MEMBRANE-BOUND LYTIC MUREIN TRANSGLYCOSYLASE F"/>
    <property type="match status" value="1"/>
</dbReference>
<reference evidence="5" key="1">
    <citation type="submission" date="2016-10" db="EMBL/GenBank/DDBJ databases">
        <authorList>
            <person name="Varghese N."/>
            <person name="Submissions S."/>
        </authorList>
    </citation>
    <scope>NUCLEOTIDE SEQUENCE [LARGE SCALE GENOMIC DNA]</scope>
    <source>
        <strain evidence="5">DSM 26894</strain>
    </source>
</reference>
<evidence type="ECO:0000256" key="2">
    <source>
        <dbReference type="SAM" id="SignalP"/>
    </source>
</evidence>
<keyword evidence="5" id="KW-1185">Reference proteome</keyword>
<protein>
    <submittedName>
        <fullName evidence="4">Polar amino acid transport system substrate-binding protein</fullName>
    </submittedName>
</protein>
<evidence type="ECO:0000259" key="3">
    <source>
        <dbReference type="SMART" id="SM00062"/>
    </source>
</evidence>
<evidence type="ECO:0000256" key="1">
    <source>
        <dbReference type="ARBA" id="ARBA00022729"/>
    </source>
</evidence>
<feature type="signal peptide" evidence="2">
    <location>
        <begin position="1"/>
        <end position="27"/>
    </location>
</feature>
<dbReference type="SUPFAM" id="SSF53850">
    <property type="entry name" value="Periplasmic binding protein-like II"/>
    <property type="match status" value="1"/>
</dbReference>
<organism evidence="4 5">
    <name type="scientific">Alloyangia pacifica</name>
    <dbReference type="NCBI Taxonomy" id="311180"/>
    <lineage>
        <taxon>Bacteria</taxon>
        <taxon>Pseudomonadati</taxon>
        <taxon>Pseudomonadota</taxon>
        <taxon>Alphaproteobacteria</taxon>
        <taxon>Rhodobacterales</taxon>
        <taxon>Roseobacteraceae</taxon>
        <taxon>Alloyangia</taxon>
    </lineage>
</organism>
<dbReference type="AlphaFoldDB" id="A0A1I6UUP1"/>
<evidence type="ECO:0000313" key="5">
    <source>
        <dbReference type="Proteomes" id="UP000199392"/>
    </source>
</evidence>
<evidence type="ECO:0000313" key="4">
    <source>
        <dbReference type="EMBL" id="SFT05179.1"/>
    </source>
</evidence>
<name>A0A1I6UUP1_9RHOB</name>
<dbReference type="SMART" id="SM00062">
    <property type="entry name" value="PBPb"/>
    <property type="match status" value="1"/>
</dbReference>
<gene>
    <name evidence="4" type="ORF">SAMN04488050_10917</name>
</gene>
<accession>A0A1I6UUP1</accession>
<dbReference type="OrthoDB" id="9807134at2"/>
<dbReference type="STRING" id="311180.SAMN04488050_10917"/>
<feature type="chain" id="PRO_5011544707" evidence="2">
    <location>
        <begin position="28"/>
        <end position="277"/>
    </location>
</feature>
<dbReference type="InterPro" id="IPR001638">
    <property type="entry name" value="Solute-binding_3/MltF_N"/>
</dbReference>
<dbReference type="Proteomes" id="UP000199392">
    <property type="component" value="Unassembled WGS sequence"/>
</dbReference>
<dbReference type="Gene3D" id="3.40.190.10">
    <property type="entry name" value="Periplasmic binding protein-like II"/>
    <property type="match status" value="2"/>
</dbReference>
<feature type="domain" description="Solute-binding protein family 3/N-terminal" evidence="3">
    <location>
        <begin position="39"/>
        <end position="261"/>
    </location>
</feature>
<dbReference type="Pfam" id="PF00497">
    <property type="entry name" value="SBP_bac_3"/>
    <property type="match status" value="1"/>
</dbReference>